<gene>
    <name evidence="3" type="ORF">C1875_05165</name>
</gene>
<dbReference type="AlphaFoldDB" id="A0A369MIJ9"/>
<dbReference type="InterPro" id="IPR030395">
    <property type="entry name" value="GP_PDE_dom"/>
</dbReference>
<evidence type="ECO:0000313" key="3">
    <source>
        <dbReference type="EMBL" id="RDB71576.1"/>
    </source>
</evidence>
<dbReference type="EMBL" id="PPTU01000006">
    <property type="protein sequence ID" value="RDB71576.1"/>
    <property type="molecule type" value="Genomic_DNA"/>
</dbReference>
<organism evidence="3 4">
    <name type="scientific">Eggerthella lenta</name>
    <name type="common">Eubacterium lentum</name>
    <dbReference type="NCBI Taxonomy" id="84112"/>
    <lineage>
        <taxon>Bacteria</taxon>
        <taxon>Bacillati</taxon>
        <taxon>Actinomycetota</taxon>
        <taxon>Coriobacteriia</taxon>
        <taxon>Eggerthellales</taxon>
        <taxon>Eggerthellaceae</taxon>
        <taxon>Eggerthella</taxon>
    </lineage>
</organism>
<dbReference type="InterPro" id="IPR018476">
    <property type="entry name" value="GlyceroP-diester-Pdiesterase_M"/>
</dbReference>
<protein>
    <submittedName>
        <fullName evidence="3">Glycerophosphodiester phosphodiesterase</fullName>
    </submittedName>
</protein>
<dbReference type="GO" id="GO:0006629">
    <property type="term" value="P:lipid metabolic process"/>
    <property type="evidence" value="ECO:0007669"/>
    <property type="project" value="InterPro"/>
</dbReference>
<feature type="transmembrane region" description="Helical" evidence="1">
    <location>
        <begin position="27"/>
        <end position="54"/>
    </location>
</feature>
<dbReference type="Pfam" id="PF10110">
    <property type="entry name" value="GPDPase_memb"/>
    <property type="match status" value="1"/>
</dbReference>
<dbReference type="SUPFAM" id="SSF51695">
    <property type="entry name" value="PLC-like phosphodiesterases"/>
    <property type="match status" value="1"/>
</dbReference>
<dbReference type="Gene3D" id="3.20.20.190">
    <property type="entry name" value="Phosphatidylinositol (PI) phosphodiesterase"/>
    <property type="match status" value="1"/>
</dbReference>
<dbReference type="Pfam" id="PF03009">
    <property type="entry name" value="GDPD"/>
    <property type="match status" value="1"/>
</dbReference>
<dbReference type="RefSeq" id="WP_114533367.1">
    <property type="nucleotide sequence ID" value="NZ_JADMTI010000034.1"/>
</dbReference>
<keyword evidence="1" id="KW-1133">Transmembrane helix</keyword>
<feature type="transmembrane region" description="Helical" evidence="1">
    <location>
        <begin position="310"/>
        <end position="330"/>
    </location>
</feature>
<name>A0A369MIJ9_EGGLN</name>
<keyword evidence="1" id="KW-0812">Transmembrane</keyword>
<dbReference type="PANTHER" id="PTHR46211:SF8">
    <property type="entry name" value="PHOSPHODIESTERASE"/>
    <property type="match status" value="1"/>
</dbReference>
<dbReference type="GO" id="GO:0008081">
    <property type="term" value="F:phosphoric diester hydrolase activity"/>
    <property type="evidence" value="ECO:0007669"/>
    <property type="project" value="InterPro"/>
</dbReference>
<comment type="caution">
    <text evidence="3">The sequence shown here is derived from an EMBL/GenBank/DDBJ whole genome shotgun (WGS) entry which is preliminary data.</text>
</comment>
<feature type="transmembrane region" description="Helical" evidence="1">
    <location>
        <begin position="251"/>
        <end position="280"/>
    </location>
</feature>
<dbReference type="InterPro" id="IPR017946">
    <property type="entry name" value="PLC-like_Pdiesterase_TIM-brl"/>
</dbReference>
<feature type="transmembrane region" description="Helical" evidence="1">
    <location>
        <begin position="219"/>
        <end position="245"/>
    </location>
</feature>
<reference evidence="3 4" key="1">
    <citation type="journal article" date="2018" name="Elife">
        <title>Discovery and characterization of a prevalent human gut bacterial enzyme sufficient for the inactivation of a family of plant toxins.</title>
        <authorList>
            <person name="Koppel N."/>
            <person name="Bisanz J.E."/>
            <person name="Pandelia M.E."/>
            <person name="Turnbaugh P.J."/>
            <person name="Balskus E.P."/>
        </authorList>
    </citation>
    <scope>NUCLEOTIDE SEQUENCE [LARGE SCALE GENOMIC DNA]</scope>
    <source>
        <strain evidence="3 4">W1 BHI 6</strain>
    </source>
</reference>
<dbReference type="CDD" id="cd08579">
    <property type="entry name" value="GDPD_memb_like"/>
    <property type="match status" value="1"/>
</dbReference>
<feature type="domain" description="GP-PDE" evidence="2">
    <location>
        <begin position="349"/>
        <end position="580"/>
    </location>
</feature>
<accession>A0A369MIJ9</accession>
<sequence length="594" mass="65522">MEFARSTWRLFAANARTAILFEFGFRFLFAILFVPACFGMVDLAMEAAGLAYLADTNMTTLFANPLAWVFLLVAALVLALGALFEMCALVVVMQAGKTGRRIGVFETSRLAFSSARRIARPSNWLLALFVLLLVPLTNLTVTSSALTGVRLPEFIMDFIWENGALTAVFVIVMAALYLHAFFLAFGIHFFTLCDESWMQARISSRSLLRGNAWRLARRLLALFAVFASGAVAAIVVGVLILAAILEGGLPFGVSFALTLVMFAFTIVVDCVFAPLSYAALSATFYEFSQERGIDVPYRIDEPSRTCRTRLARAAVGSFLAMLGLVSLLSYDPLHGVFESESQREPAPDFAITAHRGGAREAPENTLAAFQNAIDQGADWVELDVQQTADGVLVVMHDANLKRTTGLDKEFWQVTYDEIKDLDNGSWFDPAFADQRICTLEEALALCKGKIKLNIEVKPDGHGVDLERKTVDLINAYDMRDQVAVASISYESLAKVKEIDPSMPTMYDMTLAYGSISSIEHVDYFSVDDFFVTQELVDEVQGAGKIIYAWTVNDPANMSRLIDYGIDGLVTDDIAQARELYEAALNEGHEYFDAI</sequence>
<feature type="transmembrane region" description="Helical" evidence="1">
    <location>
        <begin position="166"/>
        <end position="192"/>
    </location>
</feature>
<keyword evidence="1" id="KW-0472">Membrane</keyword>
<evidence type="ECO:0000313" key="4">
    <source>
        <dbReference type="Proteomes" id="UP000253970"/>
    </source>
</evidence>
<dbReference type="Proteomes" id="UP000253970">
    <property type="component" value="Unassembled WGS sequence"/>
</dbReference>
<evidence type="ECO:0000256" key="1">
    <source>
        <dbReference type="SAM" id="Phobius"/>
    </source>
</evidence>
<feature type="transmembrane region" description="Helical" evidence="1">
    <location>
        <begin position="124"/>
        <end position="146"/>
    </location>
</feature>
<dbReference type="PROSITE" id="PS51704">
    <property type="entry name" value="GP_PDE"/>
    <property type="match status" value="1"/>
</dbReference>
<evidence type="ECO:0000259" key="2">
    <source>
        <dbReference type="PROSITE" id="PS51704"/>
    </source>
</evidence>
<feature type="transmembrane region" description="Helical" evidence="1">
    <location>
        <begin position="66"/>
        <end position="92"/>
    </location>
</feature>
<proteinExistence type="predicted"/>
<dbReference type="PANTHER" id="PTHR46211">
    <property type="entry name" value="GLYCEROPHOSPHORYL DIESTER PHOSPHODIESTERASE"/>
    <property type="match status" value="1"/>
</dbReference>